<keyword evidence="1" id="KW-0472">Membrane</keyword>
<comment type="caution">
    <text evidence="2">The sequence shown here is derived from an EMBL/GenBank/DDBJ whole genome shotgun (WGS) entry which is preliminary data.</text>
</comment>
<proteinExistence type="predicted"/>
<evidence type="ECO:0000313" key="2">
    <source>
        <dbReference type="EMBL" id="HJF45648.1"/>
    </source>
</evidence>
<sequence>MSELTVKSDASRAEVGRVALRCLCFTAGLLVNSFGVALITKAALGTSPISSIPYVLDLRFAPTFGQFTFVLNMAYIAAQAALLRRDFRPVQLLQVVANVIFSAFIDVSMRLLWWLSPQGIPAEVASLALGCAVLAFGISVEVAPNVIVVPGEGIVRAISSTLGRPFGTCKLCFDITLVLIACGLSFVFFGGLNGLGVGTIASALAVGPIVNAIDLRVPLISVIRSL</sequence>
<dbReference type="AlphaFoldDB" id="A0A921GGH9"/>
<dbReference type="InterPro" id="IPR038750">
    <property type="entry name" value="YczE/YyaS-like"/>
</dbReference>
<protein>
    <submittedName>
        <fullName evidence="2">DUF6198 family protein</fullName>
    </submittedName>
</protein>
<feature type="transmembrane region" description="Helical" evidence="1">
    <location>
        <begin position="20"/>
        <end position="44"/>
    </location>
</feature>
<feature type="transmembrane region" description="Helical" evidence="1">
    <location>
        <begin position="64"/>
        <end position="83"/>
    </location>
</feature>
<name>A0A921GGH9_9ACTN</name>
<accession>A0A921GGH9</accession>
<feature type="transmembrane region" description="Helical" evidence="1">
    <location>
        <begin position="95"/>
        <end position="115"/>
    </location>
</feature>
<dbReference type="Proteomes" id="UP000697330">
    <property type="component" value="Unassembled WGS sequence"/>
</dbReference>
<dbReference type="RefSeq" id="WP_274959369.1">
    <property type="nucleotide sequence ID" value="NZ_DYWQ01000115.1"/>
</dbReference>
<gene>
    <name evidence="2" type="ORF">K8U72_07730</name>
</gene>
<dbReference type="PANTHER" id="PTHR40078">
    <property type="entry name" value="INTEGRAL MEMBRANE PROTEIN-RELATED"/>
    <property type="match status" value="1"/>
</dbReference>
<reference evidence="2" key="2">
    <citation type="submission" date="2021-09" db="EMBL/GenBank/DDBJ databases">
        <authorList>
            <person name="Gilroy R."/>
        </authorList>
    </citation>
    <scope>NUCLEOTIDE SEQUENCE</scope>
    <source>
        <strain evidence="2">CHK124-7917</strain>
    </source>
</reference>
<dbReference type="EMBL" id="DYWQ01000115">
    <property type="protein sequence ID" value="HJF45648.1"/>
    <property type="molecule type" value="Genomic_DNA"/>
</dbReference>
<feature type="transmembrane region" description="Helical" evidence="1">
    <location>
        <begin position="171"/>
        <end position="189"/>
    </location>
</feature>
<dbReference type="PANTHER" id="PTHR40078:SF1">
    <property type="entry name" value="INTEGRAL MEMBRANE PROTEIN"/>
    <property type="match status" value="1"/>
</dbReference>
<keyword evidence="1" id="KW-0812">Transmembrane</keyword>
<organism evidence="2 3">
    <name type="scientific">Thermophilibacter provencensis</name>
    <dbReference type="NCBI Taxonomy" id="1852386"/>
    <lineage>
        <taxon>Bacteria</taxon>
        <taxon>Bacillati</taxon>
        <taxon>Actinomycetota</taxon>
        <taxon>Coriobacteriia</taxon>
        <taxon>Coriobacteriales</taxon>
        <taxon>Atopobiaceae</taxon>
        <taxon>Thermophilibacter</taxon>
    </lineage>
</organism>
<keyword evidence="1" id="KW-1133">Transmembrane helix</keyword>
<evidence type="ECO:0000313" key="3">
    <source>
        <dbReference type="Proteomes" id="UP000697330"/>
    </source>
</evidence>
<evidence type="ECO:0000256" key="1">
    <source>
        <dbReference type="SAM" id="Phobius"/>
    </source>
</evidence>
<reference evidence="2" key="1">
    <citation type="journal article" date="2021" name="PeerJ">
        <title>Extensive microbial diversity within the chicken gut microbiome revealed by metagenomics and culture.</title>
        <authorList>
            <person name="Gilroy R."/>
            <person name="Ravi A."/>
            <person name="Getino M."/>
            <person name="Pursley I."/>
            <person name="Horton D.L."/>
            <person name="Alikhan N.F."/>
            <person name="Baker D."/>
            <person name="Gharbi K."/>
            <person name="Hall N."/>
            <person name="Watson M."/>
            <person name="Adriaenssens E.M."/>
            <person name="Foster-Nyarko E."/>
            <person name="Jarju S."/>
            <person name="Secka A."/>
            <person name="Antonio M."/>
            <person name="Oren A."/>
            <person name="Chaudhuri R.R."/>
            <person name="La Ragione R."/>
            <person name="Hildebrand F."/>
            <person name="Pallen M.J."/>
        </authorList>
    </citation>
    <scope>NUCLEOTIDE SEQUENCE</scope>
    <source>
        <strain evidence="2">CHK124-7917</strain>
    </source>
</reference>
<dbReference type="Pfam" id="PF19700">
    <property type="entry name" value="DUF6198"/>
    <property type="match status" value="1"/>
</dbReference>